<evidence type="ECO:0000313" key="3">
    <source>
        <dbReference type="EMBL" id="AXN37977.1"/>
    </source>
</evidence>
<dbReference type="GO" id="GO:0003700">
    <property type="term" value="F:DNA-binding transcription factor activity"/>
    <property type="evidence" value="ECO:0007669"/>
    <property type="project" value="InterPro"/>
</dbReference>
<evidence type="ECO:0000259" key="2">
    <source>
        <dbReference type="SMART" id="SM00347"/>
    </source>
</evidence>
<name>A0AAX0S3L4_9BACI</name>
<dbReference type="InterPro" id="IPR036390">
    <property type="entry name" value="WH_DNA-bd_sf"/>
</dbReference>
<dbReference type="PANTHER" id="PTHR33164:SF57">
    <property type="entry name" value="MARR-FAMILY TRANSCRIPTIONAL REGULATOR"/>
    <property type="match status" value="1"/>
</dbReference>
<reference evidence="4 5" key="1">
    <citation type="submission" date="2017-09" db="EMBL/GenBank/DDBJ databases">
        <title>Large-scale bioinformatics analysis of Bacillus genomes uncovers conserved roles of natural products in bacterial physiology.</title>
        <authorList>
            <consortium name="Agbiome Team Llc"/>
            <person name="Bleich R.M."/>
            <person name="Kirk G.J."/>
            <person name="Santa Maria K.C."/>
            <person name="Allen S.E."/>
            <person name="Farag S."/>
            <person name="Shank E.A."/>
            <person name="Bowers A."/>
        </authorList>
    </citation>
    <scope>NUCLEOTIDE SEQUENCE [LARGE SCALE GENOMIC DNA]</scope>
    <source>
        <strain evidence="4 5">AFS003229</strain>
    </source>
</reference>
<gene>
    <name evidence="4" type="ORF">CN689_09630</name>
    <name evidence="3" type="ORF">DTO10_05735</name>
</gene>
<keyword evidence="6" id="KW-1185">Reference proteome</keyword>
<dbReference type="GO" id="GO:0003677">
    <property type="term" value="F:DNA binding"/>
    <property type="evidence" value="ECO:0007669"/>
    <property type="project" value="UniProtKB-KW"/>
</dbReference>
<dbReference type="EMBL" id="CP030926">
    <property type="protein sequence ID" value="AXN37977.1"/>
    <property type="molecule type" value="Genomic_DNA"/>
</dbReference>
<dbReference type="InterPro" id="IPR036388">
    <property type="entry name" value="WH-like_DNA-bd_sf"/>
</dbReference>
<dbReference type="EMBL" id="NUEQ01000014">
    <property type="protein sequence ID" value="PEJ34384.1"/>
    <property type="molecule type" value="Genomic_DNA"/>
</dbReference>
<dbReference type="InterPro" id="IPR039422">
    <property type="entry name" value="MarR/SlyA-like"/>
</dbReference>
<dbReference type="RefSeq" id="WP_098175710.1">
    <property type="nucleotide sequence ID" value="NZ_CP030926.1"/>
</dbReference>
<dbReference type="SMART" id="SM00347">
    <property type="entry name" value="HTH_MARR"/>
    <property type="match status" value="1"/>
</dbReference>
<proteinExistence type="predicted"/>
<feature type="domain" description="HTH marR-type" evidence="2">
    <location>
        <begin position="28"/>
        <end position="132"/>
    </location>
</feature>
<keyword evidence="1" id="KW-0238">DNA-binding</keyword>
<dbReference type="SUPFAM" id="SSF46785">
    <property type="entry name" value="Winged helix' DNA-binding domain"/>
    <property type="match status" value="1"/>
</dbReference>
<protein>
    <submittedName>
        <fullName evidence="4">MarR family transcriptional regulator</fullName>
    </submittedName>
</protein>
<organism evidence="4 5">
    <name type="scientific">Peribacillus butanolivorans</name>
    <dbReference type="NCBI Taxonomy" id="421767"/>
    <lineage>
        <taxon>Bacteria</taxon>
        <taxon>Bacillati</taxon>
        <taxon>Bacillota</taxon>
        <taxon>Bacilli</taxon>
        <taxon>Bacillales</taxon>
        <taxon>Bacillaceae</taxon>
        <taxon>Peribacillus</taxon>
    </lineage>
</organism>
<evidence type="ECO:0000313" key="4">
    <source>
        <dbReference type="EMBL" id="PEJ34384.1"/>
    </source>
</evidence>
<dbReference type="InterPro" id="IPR000835">
    <property type="entry name" value="HTH_MarR-typ"/>
</dbReference>
<dbReference type="AlphaFoldDB" id="A0AAX0S3L4"/>
<dbReference type="Gene3D" id="1.10.10.10">
    <property type="entry name" value="Winged helix-like DNA-binding domain superfamily/Winged helix DNA-binding domain"/>
    <property type="match status" value="1"/>
</dbReference>
<evidence type="ECO:0000256" key="1">
    <source>
        <dbReference type="ARBA" id="ARBA00023125"/>
    </source>
</evidence>
<evidence type="ECO:0000313" key="6">
    <source>
        <dbReference type="Proteomes" id="UP000260457"/>
    </source>
</evidence>
<dbReference type="GO" id="GO:0006950">
    <property type="term" value="P:response to stress"/>
    <property type="evidence" value="ECO:0007669"/>
    <property type="project" value="TreeGrafter"/>
</dbReference>
<accession>A0AAX0S3L4</accession>
<reference evidence="3 6" key="2">
    <citation type="submission" date="2018-07" db="EMBL/GenBank/DDBJ databases">
        <title>The molecular basis for the intramolecular migration of carboxyl group in the catabolism of para-hydroxybenzoate via gentisate.</title>
        <authorList>
            <person name="Zhao H."/>
            <person name="Xu Y."/>
            <person name="Lin S."/>
            <person name="Spain J.C."/>
            <person name="Zhou N.-Y."/>
        </authorList>
    </citation>
    <scope>NUCLEOTIDE SEQUENCE [LARGE SCALE GENOMIC DNA]</scope>
    <source>
        <strain evidence="3 6">PHB-7a</strain>
    </source>
</reference>
<evidence type="ECO:0000313" key="5">
    <source>
        <dbReference type="Proteomes" id="UP000220106"/>
    </source>
</evidence>
<dbReference type="PANTHER" id="PTHR33164">
    <property type="entry name" value="TRANSCRIPTIONAL REGULATOR, MARR FAMILY"/>
    <property type="match status" value="1"/>
</dbReference>
<sequence>MSSEQNLINTWLSFTRVHAELSNELDRILQARHQTTLNEFYVLLFLSKTPAKKLRLLELQQLVGLSQSAMSRLSVRMENKSCGVIQRLGYEDDRRGVCATITDRGELRLQEILATVNETLEKSLKTSDIDTALKFFINVKNSLQENE</sequence>
<dbReference type="Proteomes" id="UP000220106">
    <property type="component" value="Unassembled WGS sequence"/>
</dbReference>
<dbReference type="KEGG" id="pbut:DTO10_05735"/>
<dbReference type="Proteomes" id="UP000260457">
    <property type="component" value="Chromosome"/>
</dbReference>